<evidence type="ECO:0000313" key="5">
    <source>
        <dbReference type="Proteomes" id="UP001138780"/>
    </source>
</evidence>
<accession>A0A9X0WQT0</accession>
<reference evidence="3 4" key="2">
    <citation type="submission" date="2021-03" db="EMBL/GenBank/DDBJ databases">
        <title>Human Oral Microbial Genomes.</title>
        <authorList>
            <person name="Johnston C.D."/>
            <person name="Chen T."/>
            <person name="Dewhirst F.E."/>
        </authorList>
    </citation>
    <scope>NUCLEOTIDE SEQUENCE [LARGE SCALE GENOMIC DNA]</scope>
    <source>
        <strain evidence="3 4">CCUG 66490</strain>
    </source>
</reference>
<protein>
    <submittedName>
        <fullName evidence="2">Uncharacterized protein</fullName>
    </submittedName>
</protein>
<feature type="coiled-coil region" evidence="1">
    <location>
        <begin position="21"/>
        <end position="104"/>
    </location>
</feature>
<sequence length="108" mass="13352">MNINDKISKVESDHQVFRRKVAEYELDYQDMRRDAKRLSEDLTDLIISYCHNHHQELPMLELWQLEENRDNFEKRISRFETRLSQTYQEENKLYNQNMESLEKEKKKV</sequence>
<keyword evidence="4" id="KW-1185">Reference proteome</keyword>
<dbReference type="Proteomes" id="UP001138780">
    <property type="component" value="Unassembled WGS sequence"/>
</dbReference>
<evidence type="ECO:0000313" key="4">
    <source>
        <dbReference type="Proteomes" id="UP000676511"/>
    </source>
</evidence>
<keyword evidence="1" id="KW-0175">Coiled coil</keyword>
<evidence type="ECO:0000313" key="3">
    <source>
        <dbReference type="EMBL" id="QUB39223.1"/>
    </source>
</evidence>
<dbReference type="EMBL" id="MRXX01000013">
    <property type="protein sequence ID" value="MBK4780269.1"/>
    <property type="molecule type" value="Genomic_DNA"/>
</dbReference>
<dbReference type="RefSeq" id="WP_200773207.1">
    <property type="nucleotide sequence ID" value="NZ_CP072329.1"/>
</dbReference>
<dbReference type="AlphaFoldDB" id="A0A9X0WQT0"/>
<evidence type="ECO:0000313" key="2">
    <source>
        <dbReference type="EMBL" id="MBK4780269.1"/>
    </source>
</evidence>
<dbReference type="Proteomes" id="UP000676511">
    <property type="component" value="Chromosome"/>
</dbReference>
<evidence type="ECO:0000256" key="1">
    <source>
        <dbReference type="SAM" id="Coils"/>
    </source>
</evidence>
<dbReference type="EMBL" id="CP072329">
    <property type="protein sequence ID" value="QUB39223.1"/>
    <property type="molecule type" value="Genomic_DNA"/>
</dbReference>
<name>A0A9X0WQT0_9STRE</name>
<reference evidence="2" key="1">
    <citation type="submission" date="2016-12" db="EMBL/GenBank/DDBJ databases">
        <title>Draft genome of Streptococcus lactarius CCUG 66490T type strain.</title>
        <authorList>
            <person name="Salva-Serra F."/>
            <person name="Engstrom-Jakobsson H."/>
            <person name="Thorell K."/>
            <person name="Gomila M."/>
            <person name="Gonzales-Siles L."/>
            <person name="Busquets A."/>
            <person name="Jaen-Luchoro D."/>
            <person name="Karlsson R."/>
            <person name="Kristiansson E."/>
            <person name="Moore E."/>
        </authorList>
    </citation>
    <scope>NUCLEOTIDE SEQUENCE</scope>
    <source>
        <strain evidence="2">CCUG 66490</strain>
    </source>
</reference>
<organism evidence="2 5">
    <name type="scientific">Streptococcus lactarius</name>
    <dbReference type="NCBI Taxonomy" id="684066"/>
    <lineage>
        <taxon>Bacteria</taxon>
        <taxon>Bacillati</taxon>
        <taxon>Bacillota</taxon>
        <taxon>Bacilli</taxon>
        <taxon>Lactobacillales</taxon>
        <taxon>Streptococcaceae</taxon>
        <taxon>Streptococcus</taxon>
    </lineage>
</organism>
<proteinExistence type="predicted"/>
<gene>
    <name evidence="2" type="ORF">BTU61_08735</name>
    <name evidence="3" type="ORF">J4854_01855</name>
</gene>